<evidence type="ECO:0000313" key="2">
    <source>
        <dbReference type="Proteomes" id="UP000023152"/>
    </source>
</evidence>
<proteinExistence type="predicted"/>
<dbReference type="Proteomes" id="UP000023152">
    <property type="component" value="Unassembled WGS sequence"/>
</dbReference>
<dbReference type="AlphaFoldDB" id="X6MCL3"/>
<protein>
    <submittedName>
        <fullName evidence="1">Uncharacterized protein</fullName>
    </submittedName>
</protein>
<keyword evidence="2" id="KW-1185">Reference proteome</keyword>
<comment type="caution">
    <text evidence="1">The sequence shown here is derived from an EMBL/GenBank/DDBJ whole genome shotgun (WGS) entry which is preliminary data.</text>
</comment>
<evidence type="ECO:0000313" key="1">
    <source>
        <dbReference type="EMBL" id="ETO11366.1"/>
    </source>
</evidence>
<sequence>MTTDEHGHIHLSDMTGFTRLTASYSQGAARGDWNLETYLFSNDVPNEISMKEDTAVCIPFVHWDKQVQPKLLLYNTLYTKQYPECVKYDPNTKEIVLHKLKEGIYELLIFGWRNSIKVRVIQAKTVSLNYAFNEYEATELSKPKFLQICNISGNRKDV</sequence>
<organism evidence="1 2">
    <name type="scientific">Reticulomyxa filosa</name>
    <dbReference type="NCBI Taxonomy" id="46433"/>
    <lineage>
        <taxon>Eukaryota</taxon>
        <taxon>Sar</taxon>
        <taxon>Rhizaria</taxon>
        <taxon>Retaria</taxon>
        <taxon>Foraminifera</taxon>
        <taxon>Monothalamids</taxon>
        <taxon>Reticulomyxidae</taxon>
        <taxon>Reticulomyxa</taxon>
    </lineage>
</organism>
<accession>X6MCL3</accession>
<gene>
    <name evidence="1" type="ORF">RFI_26012</name>
</gene>
<reference evidence="1 2" key="1">
    <citation type="journal article" date="2013" name="Curr. Biol.">
        <title>The Genome of the Foraminiferan Reticulomyxa filosa.</title>
        <authorList>
            <person name="Glockner G."/>
            <person name="Hulsmann N."/>
            <person name="Schleicher M."/>
            <person name="Noegel A.A."/>
            <person name="Eichinger L."/>
            <person name="Gallinger C."/>
            <person name="Pawlowski J."/>
            <person name="Sierra R."/>
            <person name="Euteneuer U."/>
            <person name="Pillet L."/>
            <person name="Moustafa A."/>
            <person name="Platzer M."/>
            <person name="Groth M."/>
            <person name="Szafranski K."/>
            <person name="Schliwa M."/>
        </authorList>
    </citation>
    <scope>NUCLEOTIDE SEQUENCE [LARGE SCALE GENOMIC DNA]</scope>
</reference>
<name>X6MCL3_RETFI</name>
<dbReference type="EMBL" id="ASPP01022545">
    <property type="protein sequence ID" value="ETO11366.1"/>
    <property type="molecule type" value="Genomic_DNA"/>
</dbReference>